<dbReference type="Proteomes" id="UP000735302">
    <property type="component" value="Unassembled WGS sequence"/>
</dbReference>
<name>A0AAV4AZ94_9GAST</name>
<accession>A0AAV4AZ94</accession>
<gene>
    <name evidence="1" type="ORF">PoB_003912500</name>
</gene>
<evidence type="ECO:0000313" key="1">
    <source>
        <dbReference type="EMBL" id="GFO12620.1"/>
    </source>
</evidence>
<proteinExistence type="predicted"/>
<reference evidence="1 2" key="1">
    <citation type="journal article" date="2021" name="Elife">
        <title>Chloroplast acquisition without the gene transfer in kleptoplastic sea slugs, Plakobranchus ocellatus.</title>
        <authorList>
            <person name="Maeda T."/>
            <person name="Takahashi S."/>
            <person name="Yoshida T."/>
            <person name="Shimamura S."/>
            <person name="Takaki Y."/>
            <person name="Nagai Y."/>
            <person name="Toyoda A."/>
            <person name="Suzuki Y."/>
            <person name="Arimoto A."/>
            <person name="Ishii H."/>
            <person name="Satoh N."/>
            <person name="Nishiyama T."/>
            <person name="Hasebe M."/>
            <person name="Maruyama T."/>
            <person name="Minagawa J."/>
            <person name="Obokata J."/>
            <person name="Shigenobu S."/>
        </authorList>
    </citation>
    <scope>NUCLEOTIDE SEQUENCE [LARGE SCALE GENOMIC DNA]</scope>
</reference>
<comment type="caution">
    <text evidence="1">The sequence shown here is derived from an EMBL/GenBank/DDBJ whole genome shotgun (WGS) entry which is preliminary data.</text>
</comment>
<dbReference type="AlphaFoldDB" id="A0AAV4AZ94"/>
<dbReference type="EMBL" id="BLXT01004434">
    <property type="protein sequence ID" value="GFO12620.1"/>
    <property type="molecule type" value="Genomic_DNA"/>
</dbReference>
<organism evidence="1 2">
    <name type="scientific">Plakobranchus ocellatus</name>
    <dbReference type="NCBI Taxonomy" id="259542"/>
    <lineage>
        <taxon>Eukaryota</taxon>
        <taxon>Metazoa</taxon>
        <taxon>Spiralia</taxon>
        <taxon>Lophotrochozoa</taxon>
        <taxon>Mollusca</taxon>
        <taxon>Gastropoda</taxon>
        <taxon>Heterobranchia</taxon>
        <taxon>Euthyneura</taxon>
        <taxon>Panpulmonata</taxon>
        <taxon>Sacoglossa</taxon>
        <taxon>Placobranchoidea</taxon>
        <taxon>Plakobranchidae</taxon>
        <taxon>Plakobranchus</taxon>
    </lineage>
</organism>
<sequence>MLPGLYFVNLWPAFIACHNHLSCALASTLQTYSQPSFLATTTIHALWYLLCQNIVSLHCLPQLPSMLPSIYSANLWSAFIACHNHNSYSIDSNLPTYCQPSLTAATTNRAPWPLLCQLMVSLQCLPQPPSARPGL</sequence>
<keyword evidence="2" id="KW-1185">Reference proteome</keyword>
<protein>
    <submittedName>
        <fullName evidence="1">Uncharacterized protein</fullName>
    </submittedName>
</protein>
<evidence type="ECO:0000313" key="2">
    <source>
        <dbReference type="Proteomes" id="UP000735302"/>
    </source>
</evidence>